<evidence type="ECO:0000256" key="2">
    <source>
        <dbReference type="ARBA" id="ARBA00023125"/>
    </source>
</evidence>
<keyword evidence="7" id="KW-1185">Reference proteome</keyword>
<dbReference type="SMART" id="SM00345">
    <property type="entry name" value="HTH_GNTR"/>
    <property type="match status" value="1"/>
</dbReference>
<dbReference type="Proteomes" id="UP000666240">
    <property type="component" value="Unassembled WGS sequence"/>
</dbReference>
<dbReference type="Pfam" id="PF00392">
    <property type="entry name" value="GntR"/>
    <property type="match status" value="1"/>
</dbReference>
<dbReference type="InterPro" id="IPR011711">
    <property type="entry name" value="GntR_C"/>
</dbReference>
<comment type="caution">
    <text evidence="6">The sequence shown here is derived from an EMBL/GenBank/DDBJ whole genome shotgun (WGS) entry which is preliminary data.</text>
</comment>
<keyword evidence="3" id="KW-0804">Transcription</keyword>
<evidence type="ECO:0000259" key="4">
    <source>
        <dbReference type="SMART" id="SM00345"/>
    </source>
</evidence>
<dbReference type="RefSeq" id="WP_209333332.1">
    <property type="nucleotide sequence ID" value="NZ_JAGIYY010000001.1"/>
</dbReference>
<evidence type="ECO:0000313" key="6">
    <source>
        <dbReference type="EMBL" id="MBP0437313.1"/>
    </source>
</evidence>
<evidence type="ECO:0000256" key="1">
    <source>
        <dbReference type="ARBA" id="ARBA00023015"/>
    </source>
</evidence>
<evidence type="ECO:0000259" key="5">
    <source>
        <dbReference type="SMART" id="SM00895"/>
    </source>
</evidence>
<dbReference type="SMART" id="SM00895">
    <property type="entry name" value="FCD"/>
    <property type="match status" value="1"/>
</dbReference>
<protein>
    <submittedName>
        <fullName evidence="6">GntR family transcriptional regulator</fullName>
    </submittedName>
</protein>
<keyword evidence="1" id="KW-0805">Transcription regulation</keyword>
<dbReference type="Pfam" id="PF07729">
    <property type="entry name" value="FCD"/>
    <property type="match status" value="1"/>
</dbReference>
<dbReference type="Gene3D" id="1.10.10.10">
    <property type="entry name" value="Winged helix-like DNA-binding domain superfamily/Winged helix DNA-binding domain"/>
    <property type="match status" value="1"/>
</dbReference>
<dbReference type="InterPro" id="IPR008920">
    <property type="entry name" value="TF_FadR/GntR_C"/>
</dbReference>
<reference evidence="6" key="1">
    <citation type="submission" date="2021-03" db="EMBL/GenBank/DDBJ databases">
        <title>Genome sequencing and assembly of Tianweitania sediminis.</title>
        <authorList>
            <person name="Chhetri G."/>
        </authorList>
    </citation>
    <scope>NUCLEOTIDE SEQUENCE</scope>
    <source>
        <strain evidence="6">Z8</strain>
    </source>
</reference>
<dbReference type="InterPro" id="IPR000524">
    <property type="entry name" value="Tscrpt_reg_HTH_GntR"/>
</dbReference>
<dbReference type="EMBL" id="JAGIYY010000001">
    <property type="protein sequence ID" value="MBP0437313.1"/>
    <property type="molecule type" value="Genomic_DNA"/>
</dbReference>
<dbReference type="InterPro" id="IPR036388">
    <property type="entry name" value="WH-like_DNA-bd_sf"/>
</dbReference>
<dbReference type="SUPFAM" id="SSF46785">
    <property type="entry name" value="Winged helix' DNA-binding domain"/>
    <property type="match status" value="1"/>
</dbReference>
<dbReference type="GO" id="GO:0003677">
    <property type="term" value="F:DNA binding"/>
    <property type="evidence" value="ECO:0007669"/>
    <property type="project" value="UniProtKB-KW"/>
</dbReference>
<keyword evidence="2" id="KW-0238">DNA-binding</keyword>
<accession>A0A8J7UH21</accession>
<dbReference type="SUPFAM" id="SSF48008">
    <property type="entry name" value="GntR ligand-binding domain-like"/>
    <property type="match status" value="1"/>
</dbReference>
<evidence type="ECO:0000256" key="3">
    <source>
        <dbReference type="ARBA" id="ARBA00023163"/>
    </source>
</evidence>
<organism evidence="6 7">
    <name type="scientific">Tianweitania sediminis</name>
    <dbReference type="NCBI Taxonomy" id="1502156"/>
    <lineage>
        <taxon>Bacteria</taxon>
        <taxon>Pseudomonadati</taxon>
        <taxon>Pseudomonadota</taxon>
        <taxon>Alphaproteobacteria</taxon>
        <taxon>Hyphomicrobiales</taxon>
        <taxon>Phyllobacteriaceae</taxon>
        <taxon>Tianweitania</taxon>
    </lineage>
</organism>
<dbReference type="PANTHER" id="PTHR43537:SF39">
    <property type="entry name" value="HTH-TYPE TRANSCRIPTIONAL REGULATOR MCBR"/>
    <property type="match status" value="1"/>
</dbReference>
<dbReference type="PANTHER" id="PTHR43537">
    <property type="entry name" value="TRANSCRIPTIONAL REGULATOR, GNTR FAMILY"/>
    <property type="match status" value="1"/>
</dbReference>
<dbReference type="AlphaFoldDB" id="A0A8J7UH21"/>
<dbReference type="GO" id="GO:0003700">
    <property type="term" value="F:DNA-binding transcription factor activity"/>
    <property type="evidence" value="ECO:0007669"/>
    <property type="project" value="InterPro"/>
</dbReference>
<feature type="domain" description="GntR C-terminal" evidence="5">
    <location>
        <begin position="74"/>
        <end position="197"/>
    </location>
</feature>
<evidence type="ECO:0000313" key="7">
    <source>
        <dbReference type="Proteomes" id="UP000666240"/>
    </source>
</evidence>
<dbReference type="InterPro" id="IPR036390">
    <property type="entry name" value="WH_DNA-bd_sf"/>
</dbReference>
<gene>
    <name evidence="6" type="ORF">J5Y06_01445</name>
</gene>
<feature type="domain" description="HTH gntR-type" evidence="4">
    <location>
        <begin position="6"/>
        <end position="64"/>
    </location>
</feature>
<proteinExistence type="predicted"/>
<name>A0A8J7UH21_9HYPH</name>
<sequence length="210" mass="23959">MQHQMVYEMLREKLIVGQLEPGKGISLRGISDMLKVGIMPARDAIRRLSAENALEVQPNRRVCVPRLTPARFDELMQARLALEPLCGARALPFVDGPRLQRMIDLDAEMNSNYRTGDAATYMLSNYRFHFELYRAGGAGVLLLLLESLWVQFGPFMRTIYDVVDEAEIIDKHQMALDAIRRRDAEALKVAIQADILDGIYLLRRTIPWES</sequence>
<dbReference type="Gene3D" id="1.20.120.530">
    <property type="entry name" value="GntR ligand-binding domain-like"/>
    <property type="match status" value="1"/>
</dbReference>